<keyword evidence="3" id="KW-1185">Reference proteome</keyword>
<dbReference type="Proteomes" id="UP000663859">
    <property type="component" value="Unassembled WGS sequence"/>
</dbReference>
<evidence type="ECO:0000313" key="3">
    <source>
        <dbReference type="Proteomes" id="UP000663859"/>
    </source>
</evidence>
<evidence type="ECO:0000313" key="2">
    <source>
        <dbReference type="EMBL" id="CAF0695854.1"/>
    </source>
</evidence>
<reference evidence="2" key="1">
    <citation type="submission" date="2021-02" db="EMBL/GenBank/DDBJ databases">
        <authorList>
            <person name="Cremers G."/>
            <person name="Picone N."/>
        </authorList>
    </citation>
    <scope>NUCLEOTIDE SEQUENCE</scope>
    <source>
        <strain evidence="2">PQ17</strain>
    </source>
</reference>
<accession>A0A8J2FS19</accession>
<name>A0A8J2FS19_9BACT</name>
<feature type="compositionally biased region" description="Basic and acidic residues" evidence="1">
    <location>
        <begin position="58"/>
        <end position="78"/>
    </location>
</feature>
<proteinExistence type="predicted"/>
<dbReference type="AlphaFoldDB" id="A0A8J2FS19"/>
<evidence type="ECO:0000256" key="1">
    <source>
        <dbReference type="SAM" id="MobiDB-lite"/>
    </source>
</evidence>
<organism evidence="2 3">
    <name type="scientific">Candidatus Methylacidithermus pantelleriae</name>
    <dbReference type="NCBI Taxonomy" id="2744239"/>
    <lineage>
        <taxon>Bacteria</taxon>
        <taxon>Pseudomonadati</taxon>
        <taxon>Verrucomicrobiota</taxon>
        <taxon>Methylacidiphilae</taxon>
        <taxon>Methylacidiphilales</taxon>
        <taxon>Methylacidiphilaceae</taxon>
        <taxon>Candidatus Methylacidithermus</taxon>
    </lineage>
</organism>
<sequence length="118" mass="12743">MGSLRAPDARRCIGKCKGSGEEEKGKFTHEKRREGFLEKSLAPGGRISMGVTPLKGHGRIDRSTFQEEGKTGQGEPKKGRSLLGRLFVPGRPPALLLGAASKLAYSRKVPRDLSQPTS</sequence>
<gene>
    <name evidence="2" type="ORF">MPNT_20034</name>
</gene>
<feature type="region of interest" description="Disordered" evidence="1">
    <location>
        <begin position="43"/>
        <end position="83"/>
    </location>
</feature>
<comment type="caution">
    <text evidence="2">The sequence shown here is derived from an EMBL/GenBank/DDBJ whole genome shotgun (WGS) entry which is preliminary data.</text>
</comment>
<protein>
    <submittedName>
        <fullName evidence="2">Uncharacterized protein</fullName>
    </submittedName>
</protein>
<dbReference type="EMBL" id="CAJNOB010000012">
    <property type="protein sequence ID" value="CAF0695854.1"/>
    <property type="molecule type" value="Genomic_DNA"/>
</dbReference>